<sequence>MSTPQRPNASSPRRHRHERHSSRRRNSHGHRPSFSDGEAPVRHSSRRRRPSDVESRPYDSPAVPSTPTRKGNYNLNTYSHQSPMAPRSPSEEEDPMMANARGGADFARKKSLVRPERSRIDRDHPNYYYRKHAQGMAVQPSTTGSDPVLEDRERDPTISSEGTDLKSYARKEQSEASPFEESPPDEKRREKHRLERHKSGHAKGSRKLTRRDARALEAENRRRQREMETVPAPNVWNFYCALITFWAPDPILRCFGKVSKAQQRAWREKIGLISIILCIATFVGFLTFGFTQTVCPAGGGERLKVNNVDTGYMIFHGKAYNLLNSEHPLARGIPADSNVLYDLPE</sequence>
<protein>
    <submittedName>
        <fullName evidence="1">Uncharacterized protein</fullName>
    </submittedName>
</protein>
<feature type="non-terminal residue" evidence="1">
    <location>
        <position position="345"/>
    </location>
</feature>
<name>A0ACC3DF70_9PEZI</name>
<dbReference type="EMBL" id="JAWDJW010005523">
    <property type="protein sequence ID" value="KAK3067432.1"/>
    <property type="molecule type" value="Genomic_DNA"/>
</dbReference>
<evidence type="ECO:0000313" key="2">
    <source>
        <dbReference type="Proteomes" id="UP001186974"/>
    </source>
</evidence>
<dbReference type="Proteomes" id="UP001186974">
    <property type="component" value="Unassembled WGS sequence"/>
</dbReference>
<evidence type="ECO:0000313" key="1">
    <source>
        <dbReference type="EMBL" id="KAK3067432.1"/>
    </source>
</evidence>
<keyword evidence="2" id="KW-1185">Reference proteome</keyword>
<comment type="caution">
    <text evidence="1">The sequence shown here is derived from an EMBL/GenBank/DDBJ whole genome shotgun (WGS) entry which is preliminary data.</text>
</comment>
<gene>
    <name evidence="1" type="ORF">LTS18_001124</name>
</gene>
<organism evidence="1 2">
    <name type="scientific">Coniosporium uncinatum</name>
    <dbReference type="NCBI Taxonomy" id="93489"/>
    <lineage>
        <taxon>Eukaryota</taxon>
        <taxon>Fungi</taxon>
        <taxon>Dikarya</taxon>
        <taxon>Ascomycota</taxon>
        <taxon>Pezizomycotina</taxon>
        <taxon>Dothideomycetes</taxon>
        <taxon>Dothideomycetes incertae sedis</taxon>
        <taxon>Coniosporium</taxon>
    </lineage>
</organism>
<reference evidence="1" key="1">
    <citation type="submission" date="2024-09" db="EMBL/GenBank/DDBJ databases">
        <title>Black Yeasts Isolated from many extreme environments.</title>
        <authorList>
            <person name="Coleine C."/>
            <person name="Stajich J.E."/>
            <person name="Selbmann L."/>
        </authorList>
    </citation>
    <scope>NUCLEOTIDE SEQUENCE</scope>
    <source>
        <strain evidence="1">CCFEE 5737</strain>
    </source>
</reference>
<proteinExistence type="predicted"/>
<accession>A0ACC3DF70</accession>